<dbReference type="EMBL" id="JJRY01000019">
    <property type="protein sequence ID" value="KEF37044.1"/>
    <property type="molecule type" value="Genomic_DNA"/>
</dbReference>
<gene>
    <name evidence="2" type="ORF">M670_03798</name>
</gene>
<dbReference type="SUPFAM" id="SSF48371">
    <property type="entry name" value="ARM repeat"/>
    <property type="match status" value="1"/>
</dbReference>
<protein>
    <submittedName>
        <fullName evidence="2">Scaffold protein Nfu/NifU</fullName>
    </submittedName>
</protein>
<evidence type="ECO:0000259" key="1">
    <source>
        <dbReference type="SMART" id="SM00932"/>
    </source>
</evidence>
<reference evidence="2 3" key="1">
    <citation type="submission" date="2014-04" db="EMBL/GenBank/DDBJ databases">
        <title>Draft genome sequence of Bacillus azotoformans MEV2011, a (co-) denitrifying strain unable to grow in the presence of oxygen.</title>
        <authorList>
            <person name="Nielsen M."/>
            <person name="Schreiber L."/>
            <person name="Finster K."/>
            <person name="Schramm A."/>
        </authorList>
    </citation>
    <scope>NUCLEOTIDE SEQUENCE [LARGE SCALE GENOMIC DNA]</scope>
    <source>
        <strain evidence="2 3">MEV2011</strain>
    </source>
</reference>
<dbReference type="GO" id="GO:0016491">
    <property type="term" value="F:oxidoreductase activity"/>
    <property type="evidence" value="ECO:0007669"/>
    <property type="project" value="TreeGrafter"/>
</dbReference>
<evidence type="ECO:0000313" key="2">
    <source>
        <dbReference type="EMBL" id="KEF37044.1"/>
    </source>
</evidence>
<name>A0A072NH74_SCHAZ</name>
<dbReference type="SUPFAM" id="SSF110836">
    <property type="entry name" value="Hypothetical protein SAV1430"/>
    <property type="match status" value="1"/>
</dbReference>
<sequence length="381" mass="43786">MNIKSIEPTPSPNSMKIILDQKLQEGKRYNFTKENMNQAPEQIREMLKVEGITSIFQVTDFLAVERNPRYEWQPILQQVRGIFGEKAEKPKEEMVEKTNVAFGEIKVLVQFFKGIPIQVKLLDGQEERRFGMPDKFKKAAVDAATTENIVMERKWVEQGIRYGTFEEIGEQVVEELLAAYPDDRLESIFNQAKNSTVEAIERQLKTKVKMEITPEMLDVPDWKKRYALLEQLDPEEKDIPLLKKALKDEKASIRRLAVVYFGMIESEKVLPYLEDAVVNDSSVTVRRTAGDCLSDIGNPKAIPTMIHALKDKNKLVRWRAAMFLYEVGDETAIEALREAENDPEFEVAMQVKIALERIEGGRAAEGSVWRQMTESRNKEDN</sequence>
<dbReference type="Pfam" id="PF08712">
    <property type="entry name" value="Nfu_N"/>
    <property type="match status" value="1"/>
</dbReference>
<dbReference type="Gene3D" id="1.25.10.10">
    <property type="entry name" value="Leucine-rich Repeat Variant"/>
    <property type="match status" value="1"/>
</dbReference>
<dbReference type="AlphaFoldDB" id="A0A072NH74"/>
<dbReference type="Proteomes" id="UP000027936">
    <property type="component" value="Unassembled WGS sequence"/>
</dbReference>
<dbReference type="Pfam" id="PF13769">
    <property type="entry name" value="Virulence_fact"/>
    <property type="match status" value="1"/>
</dbReference>
<dbReference type="InterPro" id="IPR014824">
    <property type="entry name" value="Nfu/NifU_N"/>
</dbReference>
<dbReference type="InterPro" id="IPR004155">
    <property type="entry name" value="PBS_lyase_HEAT"/>
</dbReference>
<dbReference type="PANTHER" id="PTHR12697">
    <property type="entry name" value="PBS LYASE HEAT-LIKE PROTEIN"/>
    <property type="match status" value="1"/>
</dbReference>
<dbReference type="Pfam" id="PF13646">
    <property type="entry name" value="HEAT_2"/>
    <property type="match status" value="1"/>
</dbReference>
<organism evidence="2 3">
    <name type="scientific">Schinkia azotoformans MEV2011</name>
    <dbReference type="NCBI Taxonomy" id="1348973"/>
    <lineage>
        <taxon>Bacteria</taxon>
        <taxon>Bacillati</taxon>
        <taxon>Bacillota</taxon>
        <taxon>Bacilli</taxon>
        <taxon>Bacillales</taxon>
        <taxon>Bacillaceae</taxon>
        <taxon>Calidifontibacillus/Schinkia group</taxon>
        <taxon>Schinkia</taxon>
    </lineage>
</organism>
<accession>A0A072NH74</accession>
<dbReference type="InterPro" id="IPR011989">
    <property type="entry name" value="ARM-like"/>
</dbReference>
<proteinExistence type="predicted"/>
<comment type="caution">
    <text evidence="2">The sequence shown here is derived from an EMBL/GenBank/DDBJ whole genome shotgun (WGS) entry which is preliminary data.</text>
</comment>
<feature type="domain" description="Scaffold protein Nfu/NifU N-terminal" evidence="1">
    <location>
        <begin position="4"/>
        <end position="90"/>
    </location>
</feature>
<dbReference type="InterPro" id="IPR025989">
    <property type="entry name" value="Virulence_F_dom"/>
</dbReference>
<dbReference type="PATRIC" id="fig|1348973.3.peg.3682"/>
<dbReference type="OrthoDB" id="420201at2"/>
<dbReference type="Gene3D" id="3.30.1370.70">
    <property type="entry name" value="Scaffold protein Nfu/NifU, N-terminal domain"/>
    <property type="match status" value="1"/>
</dbReference>
<dbReference type="SMART" id="SM00932">
    <property type="entry name" value="Nfu_N"/>
    <property type="match status" value="1"/>
</dbReference>
<dbReference type="InterPro" id="IPR036498">
    <property type="entry name" value="Nfu/NifU_N_sf"/>
</dbReference>
<dbReference type="SMART" id="SM00567">
    <property type="entry name" value="EZ_HEAT"/>
    <property type="match status" value="4"/>
</dbReference>
<dbReference type="PANTHER" id="PTHR12697:SF37">
    <property type="entry name" value="CONSERVED VIRULENCE FACTOR C"/>
    <property type="match status" value="1"/>
</dbReference>
<dbReference type="InterPro" id="IPR016024">
    <property type="entry name" value="ARM-type_fold"/>
</dbReference>
<evidence type="ECO:0000313" key="3">
    <source>
        <dbReference type="Proteomes" id="UP000027936"/>
    </source>
</evidence>
<dbReference type="RefSeq" id="WP_035197401.1">
    <property type="nucleotide sequence ID" value="NZ_JJRY01000019.1"/>
</dbReference>